<evidence type="ECO:0000313" key="2">
    <source>
        <dbReference type="Proteomes" id="UP000790787"/>
    </source>
</evidence>
<keyword evidence="2" id="KW-1185">Reference proteome</keyword>
<dbReference type="RefSeq" id="XP_016441328.1">
    <property type="nucleotide sequence ID" value="XM_016585842.1"/>
</dbReference>
<proteinExistence type="predicted"/>
<name>A0A1S3XN27_TOBAC</name>
<protein>
    <submittedName>
        <fullName evidence="3">Uncharacterized protein LOC107766936 isoform X2</fullName>
    </submittedName>
    <submittedName>
        <fullName evidence="3">Uncharacterized protein isoform X3</fullName>
    </submittedName>
</protein>
<feature type="compositionally biased region" description="Low complexity" evidence="1">
    <location>
        <begin position="100"/>
        <end position="124"/>
    </location>
</feature>
<feature type="region of interest" description="Disordered" evidence="1">
    <location>
        <begin position="92"/>
        <end position="125"/>
    </location>
</feature>
<dbReference type="AlphaFoldDB" id="A0A1S3XN27"/>
<dbReference type="Proteomes" id="UP000790787">
    <property type="component" value="Chromosome 5"/>
</dbReference>
<accession>A0A1S3XN27</accession>
<organism evidence="2 3">
    <name type="scientific">Nicotiana tabacum</name>
    <name type="common">Common tobacco</name>
    <dbReference type="NCBI Taxonomy" id="4097"/>
    <lineage>
        <taxon>Eukaryota</taxon>
        <taxon>Viridiplantae</taxon>
        <taxon>Streptophyta</taxon>
        <taxon>Embryophyta</taxon>
        <taxon>Tracheophyta</taxon>
        <taxon>Spermatophyta</taxon>
        <taxon>Magnoliopsida</taxon>
        <taxon>eudicotyledons</taxon>
        <taxon>Gunneridae</taxon>
        <taxon>Pentapetalae</taxon>
        <taxon>asterids</taxon>
        <taxon>lamiids</taxon>
        <taxon>Solanales</taxon>
        <taxon>Solanaceae</taxon>
        <taxon>Nicotianoideae</taxon>
        <taxon>Nicotianeae</taxon>
        <taxon>Nicotiana</taxon>
    </lineage>
</organism>
<reference evidence="2" key="1">
    <citation type="journal article" date="2014" name="Nat. Commun.">
        <title>The tobacco genome sequence and its comparison with those of tomato and potato.</title>
        <authorList>
            <person name="Sierro N."/>
            <person name="Battey J.N."/>
            <person name="Ouadi S."/>
            <person name="Bakaher N."/>
            <person name="Bovet L."/>
            <person name="Willig A."/>
            <person name="Goepfert S."/>
            <person name="Peitsch M.C."/>
            <person name="Ivanov N.V."/>
        </authorList>
    </citation>
    <scope>NUCLEOTIDE SEQUENCE [LARGE SCALE GENOMIC DNA]</scope>
</reference>
<evidence type="ECO:0000256" key="1">
    <source>
        <dbReference type="SAM" id="MobiDB-lite"/>
    </source>
</evidence>
<dbReference type="GeneID" id="107766936"/>
<gene>
    <name evidence="3" type="primary">LOC107766936</name>
</gene>
<evidence type="ECO:0000313" key="3">
    <source>
        <dbReference type="RefSeq" id="XP_016441328.1"/>
    </source>
</evidence>
<dbReference type="RefSeq" id="XP_016441328.1">
    <property type="nucleotide sequence ID" value="XM_016585842.2"/>
</dbReference>
<dbReference type="OrthoDB" id="2018364at2759"/>
<sequence length="171" mass="18456">MSSISLELYAHPWHFNIAWGVLPWIARKSSMSGLENVGVAKEQDLSVTIVSEGRRPSVNAYLAKELNMSMTPMPMQSMSMYHGHQYVSQATEGLQGQGNSGTQTQVGSSSSQPQGSASTASQGGDFLSTKEQYDQIMQILNNTPSSYSSKCSRLCAEDNSTKGYRCDGGLG</sequence>
<reference evidence="3" key="2">
    <citation type="submission" date="2025-08" db="UniProtKB">
        <authorList>
            <consortium name="RefSeq"/>
        </authorList>
    </citation>
    <scope>IDENTIFICATION</scope>
    <source>
        <tissue evidence="3">Leaf</tissue>
    </source>
</reference>